<dbReference type="EMBL" id="CAMAPF010001001">
    <property type="protein sequence ID" value="CAH9137753.1"/>
    <property type="molecule type" value="Genomic_DNA"/>
</dbReference>
<evidence type="ECO:0000256" key="1">
    <source>
        <dbReference type="SAM" id="MobiDB-lite"/>
    </source>
</evidence>
<accession>A0AAV0FQB7</accession>
<organism evidence="2 3">
    <name type="scientific">Cuscuta epithymum</name>
    <dbReference type="NCBI Taxonomy" id="186058"/>
    <lineage>
        <taxon>Eukaryota</taxon>
        <taxon>Viridiplantae</taxon>
        <taxon>Streptophyta</taxon>
        <taxon>Embryophyta</taxon>
        <taxon>Tracheophyta</taxon>
        <taxon>Spermatophyta</taxon>
        <taxon>Magnoliopsida</taxon>
        <taxon>eudicotyledons</taxon>
        <taxon>Gunneridae</taxon>
        <taxon>Pentapetalae</taxon>
        <taxon>asterids</taxon>
        <taxon>lamiids</taxon>
        <taxon>Solanales</taxon>
        <taxon>Convolvulaceae</taxon>
        <taxon>Cuscuteae</taxon>
        <taxon>Cuscuta</taxon>
        <taxon>Cuscuta subgen. Cuscuta</taxon>
    </lineage>
</organism>
<dbReference type="Proteomes" id="UP001152523">
    <property type="component" value="Unassembled WGS sequence"/>
</dbReference>
<reference evidence="2" key="1">
    <citation type="submission" date="2022-07" db="EMBL/GenBank/DDBJ databases">
        <authorList>
            <person name="Macas J."/>
            <person name="Novak P."/>
            <person name="Neumann P."/>
        </authorList>
    </citation>
    <scope>NUCLEOTIDE SEQUENCE</scope>
</reference>
<feature type="region of interest" description="Disordered" evidence="1">
    <location>
        <begin position="154"/>
        <end position="191"/>
    </location>
</feature>
<proteinExistence type="predicted"/>
<comment type="caution">
    <text evidence="2">The sequence shown here is derived from an EMBL/GenBank/DDBJ whole genome shotgun (WGS) entry which is preliminary data.</text>
</comment>
<evidence type="ECO:0000313" key="2">
    <source>
        <dbReference type="EMBL" id="CAH9137753.1"/>
    </source>
</evidence>
<feature type="compositionally biased region" description="Low complexity" evidence="1">
    <location>
        <begin position="157"/>
        <end position="191"/>
    </location>
</feature>
<name>A0AAV0FQB7_9ASTE</name>
<keyword evidence="3" id="KW-1185">Reference proteome</keyword>
<dbReference type="AlphaFoldDB" id="A0AAV0FQB7"/>
<gene>
    <name evidence="2" type="ORF">CEPIT_LOCUS36269</name>
</gene>
<protein>
    <submittedName>
        <fullName evidence="2">Uncharacterized protein</fullName>
    </submittedName>
</protein>
<sequence>MCVRSRPRDQKREWRWSLPSTKVTGAPFVFVQNGNQPAPPPFGQTWRGGRKLQGCSTSAKQTSVPSLGQYHIGRRRGAPTGMRHASAHRIGRHRFGRSHNDRHHIGQHISAGIPRRLAANRPHNGQAKLHFVLSAEKESPRPRDHLRPEHLVGLLKSAGTSSANTASSGTASVNATSAGTAPAGTAPAGDT</sequence>
<evidence type="ECO:0000313" key="3">
    <source>
        <dbReference type="Proteomes" id="UP001152523"/>
    </source>
</evidence>